<sequence length="350" mass="37867">MGCFTASCFHPKNHKKPNKKQCLSPGDELLHEEGVEISAAATKSPKEEGIVNCTKLVLESDAKNEEQMDGRKGKEPDKSNLDAADTDNSVENKRGKDQNDGSGSNSSILTPDHGHQDTSMSQEECVAVNSMEITLGNTSTGGCIDDDRCVVQPESSDSLFSLSLDSRRQVSAPEMGADKEVSSPLKPSDRENNAITSKKCVRFAVFRYSEDKENVNNVEEKWIIPCKDQTSFDKSKTGFDDQLKPSEISMDTSLSSWLVGSQKSPCKMSSGNSSPGSEKNYGESEKNYGERRVLGAITSTKEVRQLVESLSSGSTPCCSANDQPGVGTVGRYWRQTSLAGDGMSGVSTKM</sequence>
<dbReference type="AlphaFoldDB" id="A0AAE2CVS6"/>
<feature type="region of interest" description="Disordered" evidence="1">
    <location>
        <begin position="57"/>
        <end position="122"/>
    </location>
</feature>
<dbReference type="Proteomes" id="UP001293254">
    <property type="component" value="Unassembled WGS sequence"/>
</dbReference>
<organism evidence="2 3">
    <name type="scientific">Sesamum alatum</name>
    <dbReference type="NCBI Taxonomy" id="300844"/>
    <lineage>
        <taxon>Eukaryota</taxon>
        <taxon>Viridiplantae</taxon>
        <taxon>Streptophyta</taxon>
        <taxon>Embryophyta</taxon>
        <taxon>Tracheophyta</taxon>
        <taxon>Spermatophyta</taxon>
        <taxon>Magnoliopsida</taxon>
        <taxon>eudicotyledons</taxon>
        <taxon>Gunneridae</taxon>
        <taxon>Pentapetalae</taxon>
        <taxon>asterids</taxon>
        <taxon>lamiids</taxon>
        <taxon>Lamiales</taxon>
        <taxon>Pedaliaceae</taxon>
        <taxon>Sesamum</taxon>
    </lineage>
</organism>
<feature type="compositionally biased region" description="Basic and acidic residues" evidence="1">
    <location>
        <begin position="58"/>
        <end position="80"/>
    </location>
</feature>
<feature type="compositionally biased region" description="Polar residues" evidence="1">
    <location>
        <begin position="100"/>
        <end position="109"/>
    </location>
</feature>
<evidence type="ECO:0000313" key="2">
    <source>
        <dbReference type="EMBL" id="KAK4435949.1"/>
    </source>
</evidence>
<reference evidence="2" key="2">
    <citation type="journal article" date="2024" name="Plant">
        <title>Genomic evolution and insights into agronomic trait innovations of Sesamum species.</title>
        <authorList>
            <person name="Miao H."/>
            <person name="Wang L."/>
            <person name="Qu L."/>
            <person name="Liu H."/>
            <person name="Sun Y."/>
            <person name="Le M."/>
            <person name="Wang Q."/>
            <person name="Wei S."/>
            <person name="Zheng Y."/>
            <person name="Lin W."/>
            <person name="Duan Y."/>
            <person name="Cao H."/>
            <person name="Xiong S."/>
            <person name="Wang X."/>
            <person name="Wei L."/>
            <person name="Li C."/>
            <person name="Ma Q."/>
            <person name="Ju M."/>
            <person name="Zhao R."/>
            <person name="Li G."/>
            <person name="Mu C."/>
            <person name="Tian Q."/>
            <person name="Mei H."/>
            <person name="Zhang T."/>
            <person name="Gao T."/>
            <person name="Zhang H."/>
        </authorList>
    </citation>
    <scope>NUCLEOTIDE SEQUENCE</scope>
    <source>
        <strain evidence="2">3651</strain>
    </source>
</reference>
<evidence type="ECO:0000313" key="3">
    <source>
        <dbReference type="Proteomes" id="UP001293254"/>
    </source>
</evidence>
<feature type="compositionally biased region" description="Basic and acidic residues" evidence="1">
    <location>
        <begin position="90"/>
        <end position="99"/>
    </location>
</feature>
<feature type="compositionally biased region" description="Polar residues" evidence="1">
    <location>
        <begin position="263"/>
        <end position="277"/>
    </location>
</feature>
<feature type="compositionally biased region" description="Basic and acidic residues" evidence="1">
    <location>
        <begin position="176"/>
        <end position="191"/>
    </location>
</feature>
<feature type="region of interest" description="Disordered" evidence="1">
    <location>
        <begin position="263"/>
        <end position="286"/>
    </location>
</feature>
<evidence type="ECO:0000256" key="1">
    <source>
        <dbReference type="SAM" id="MobiDB-lite"/>
    </source>
</evidence>
<dbReference type="EMBL" id="JACGWO010000002">
    <property type="protein sequence ID" value="KAK4435949.1"/>
    <property type="molecule type" value="Genomic_DNA"/>
</dbReference>
<reference evidence="2" key="1">
    <citation type="submission" date="2020-06" db="EMBL/GenBank/DDBJ databases">
        <authorList>
            <person name="Li T."/>
            <person name="Hu X."/>
            <person name="Zhang T."/>
            <person name="Song X."/>
            <person name="Zhang H."/>
            <person name="Dai N."/>
            <person name="Sheng W."/>
            <person name="Hou X."/>
            <person name="Wei L."/>
        </authorList>
    </citation>
    <scope>NUCLEOTIDE SEQUENCE</scope>
    <source>
        <strain evidence="2">3651</strain>
        <tissue evidence="2">Leaf</tissue>
    </source>
</reference>
<proteinExistence type="predicted"/>
<comment type="caution">
    <text evidence="2">The sequence shown here is derived from an EMBL/GenBank/DDBJ whole genome shotgun (WGS) entry which is preliminary data.</text>
</comment>
<name>A0AAE2CVS6_9LAMI</name>
<protein>
    <submittedName>
        <fullName evidence="2">Uncharacterized protein</fullName>
    </submittedName>
</protein>
<feature type="region of interest" description="Disordered" evidence="1">
    <location>
        <begin position="166"/>
        <end position="191"/>
    </location>
</feature>
<accession>A0AAE2CVS6</accession>
<keyword evidence="3" id="KW-1185">Reference proteome</keyword>
<gene>
    <name evidence="2" type="ORF">Salat_0758500</name>
</gene>